<dbReference type="EC" id="2.4.1.-" evidence="6"/>
<dbReference type="PANTHER" id="PTHR48043">
    <property type="entry name" value="EG:EG0003.4 PROTEIN-RELATED"/>
    <property type="match status" value="1"/>
</dbReference>
<evidence type="ECO:0000256" key="3">
    <source>
        <dbReference type="ARBA" id="ARBA00022676"/>
    </source>
</evidence>
<dbReference type="GO" id="GO:0008194">
    <property type="term" value="F:UDP-glycosyltransferase activity"/>
    <property type="evidence" value="ECO:0007669"/>
    <property type="project" value="InterPro"/>
</dbReference>
<accession>Q9Q3Y1</accession>
<dbReference type="PROSITE" id="PS00375">
    <property type="entry name" value="UDPGT"/>
    <property type="match status" value="1"/>
</dbReference>
<dbReference type="PIRSF" id="PIRSF000476">
    <property type="entry name" value="Ecdystd_UDP_glucosyltfrase"/>
    <property type="match status" value="1"/>
</dbReference>
<comment type="function">
    <text evidence="6">Catalyzes the transfer of glucose from UDP-glucose to ecdysteroids which are insect molting hormones.</text>
</comment>
<comment type="similarity">
    <text evidence="1 6 7">Belongs to the UDP-glycosyltransferase family.</text>
</comment>
<reference evidence="8" key="1">
    <citation type="submission" date="1999-11" db="EMBL/GenBank/DDBJ databases">
        <title>Nucleotide sequence of egt gene of Amsacta albistriga nucleopolyhedrovirus.</title>
        <authorList>
            <person name="Premkumar A."/>
            <person name="Mathavan S."/>
        </authorList>
    </citation>
    <scope>NUCLEOTIDE SEQUENCE</scope>
</reference>
<evidence type="ECO:0000256" key="4">
    <source>
        <dbReference type="ARBA" id="ARBA00022679"/>
    </source>
</evidence>
<dbReference type="CAZy" id="GT1">
    <property type="family name" value="Glycosyltransferase Family 1"/>
</dbReference>
<dbReference type="Gene3D" id="3.40.50.2000">
    <property type="entry name" value="Glycogen Phosphorylase B"/>
    <property type="match status" value="1"/>
</dbReference>
<evidence type="ECO:0000256" key="6">
    <source>
        <dbReference type="PIRNR" id="PIRNR000476"/>
    </source>
</evidence>
<dbReference type="InterPro" id="IPR035595">
    <property type="entry name" value="UDP_glycos_trans_CS"/>
</dbReference>
<keyword evidence="3 6" id="KW-0328">Glycosyltransferase</keyword>
<proteinExistence type="inferred from homology"/>
<evidence type="ECO:0000256" key="5">
    <source>
        <dbReference type="ARBA" id="ARBA00022729"/>
    </source>
</evidence>
<evidence type="ECO:0000256" key="7">
    <source>
        <dbReference type="RuleBase" id="RU003718"/>
    </source>
</evidence>
<organism evidence="8">
    <name type="scientific">Amsacta albistriga nucleopolyhedrovirus</name>
    <dbReference type="NCBI Taxonomy" id="91234"/>
    <lineage>
        <taxon>Viruses</taxon>
        <taxon>Viruses incertae sedis</taxon>
        <taxon>Naldaviricetes</taxon>
        <taxon>Lefavirales</taxon>
        <taxon>Baculoviridae</taxon>
        <taxon>Alphabaculovirus</taxon>
    </lineage>
</organism>
<dbReference type="SUPFAM" id="SSF53756">
    <property type="entry name" value="UDP-Glycosyltransferase/glycogen phosphorylase"/>
    <property type="match status" value="1"/>
</dbReference>
<evidence type="ECO:0000256" key="1">
    <source>
        <dbReference type="ARBA" id="ARBA00009995"/>
    </source>
</evidence>
<keyword evidence="4 6" id="KW-0808">Transferase</keyword>
<dbReference type="InterPro" id="IPR016224">
    <property type="entry name" value="Ecdysteroid_UDP-Glc_Trfase"/>
</dbReference>
<dbReference type="PANTHER" id="PTHR48043:SF145">
    <property type="entry name" value="FI06409P-RELATED"/>
    <property type="match status" value="1"/>
</dbReference>
<evidence type="ECO:0000313" key="8">
    <source>
        <dbReference type="EMBL" id="AAF15297.1"/>
    </source>
</evidence>
<dbReference type="CDD" id="cd03784">
    <property type="entry name" value="GT1_Gtf-like"/>
    <property type="match status" value="1"/>
</dbReference>
<dbReference type="EMBL" id="AF204881">
    <property type="protein sequence ID" value="AAF15297.1"/>
    <property type="molecule type" value="Genomic_DNA"/>
</dbReference>
<keyword evidence="5" id="KW-0732">Signal</keyword>
<sequence length="485" mass="54711">MFCDNLFKPLFLIIATLSCGITLTTAAAAAAAAVIPLIQPANILAVFPMPVYSHHSVYRVYVEALAARCHNITVIKPTVPFLVYNDTDKCGRIVQINADMSERQYNKLTLQSAKFRQRGVISDQTTVTASNYVGLIEMIADQFNNTEVRQFLKEPNKFDAVVVEAFAEYALVFGHLYAPTPVIQIAPGYGLAENLETAGAVSRHPIHHPNIWRSDYFRDVCYDDVLLEEIRLRREFTTLTETTDAMLKKQFGPNTPSVQTLRDKVELLLLNLHPIFDNNRAVPPSVQYLGGKIHLINSTLVKLDDTLEMLMNKKRRRVIYVSFGSSINTNMFADELKQMLINTFIELSEYTILWKINDGTINTTLLPPNVHTRKWFNQRAVLNHPNTVAFVTQGGVQSCDEALTAIVPMVCMPMMGDQFYHARRLHQLGVAHTLNTLTVTSEQLAYSIRAISTIHQLRYKNNINFLNKILQQDENFSSATNTQSG</sequence>
<protein>
    <recommendedName>
        <fullName evidence="2 6">Ecdysteroid UDP-glucosyltransferase</fullName>
        <ecNumber evidence="6">2.4.1.-</ecNumber>
    </recommendedName>
</protein>
<evidence type="ECO:0000256" key="2">
    <source>
        <dbReference type="ARBA" id="ARBA00013904"/>
    </source>
</evidence>
<dbReference type="FunFam" id="3.40.50.2000:FF:000021">
    <property type="entry name" value="UDP-glucuronosyltransferase"/>
    <property type="match status" value="1"/>
</dbReference>
<dbReference type="InterPro" id="IPR002213">
    <property type="entry name" value="UDP_glucos_trans"/>
</dbReference>
<name>Q9Q3Y1_9ABAC</name>
<dbReference type="Pfam" id="PF00201">
    <property type="entry name" value="UDPGT"/>
    <property type="match status" value="1"/>
</dbReference>
<dbReference type="InterPro" id="IPR050271">
    <property type="entry name" value="UDP-glycosyltransferase"/>
</dbReference>